<accession>A0A414L726</accession>
<dbReference type="RefSeq" id="WP_118222724.1">
    <property type="nucleotide sequence ID" value="NZ_JADNIJ010000010.1"/>
</dbReference>
<evidence type="ECO:0000256" key="2">
    <source>
        <dbReference type="ARBA" id="ARBA00023235"/>
    </source>
</evidence>
<dbReference type="EMBL" id="QSKV01000010">
    <property type="protein sequence ID" value="RHE90391.1"/>
    <property type="molecule type" value="Genomic_DNA"/>
</dbReference>
<dbReference type="Gene3D" id="3.40.50.1860">
    <property type="match status" value="2"/>
</dbReference>
<keyword evidence="2" id="KW-0413">Isomerase</keyword>
<dbReference type="PANTHER" id="PTHR21198:SF7">
    <property type="entry name" value="ASPARTATE-GLUTAMATE RACEMASE FAMILY"/>
    <property type="match status" value="1"/>
</dbReference>
<dbReference type="NCBIfam" id="TIGR00035">
    <property type="entry name" value="asp_race"/>
    <property type="match status" value="1"/>
</dbReference>
<dbReference type="AlphaFoldDB" id="A0A414L726"/>
<gene>
    <name evidence="3" type="ORF">DW712_15290</name>
</gene>
<evidence type="ECO:0000313" key="4">
    <source>
        <dbReference type="Proteomes" id="UP000285650"/>
    </source>
</evidence>
<protein>
    <submittedName>
        <fullName evidence="3">Aspartate/glutamate racemase family protein</fullName>
    </submittedName>
</protein>
<dbReference type="InterPro" id="IPR004380">
    <property type="entry name" value="Asp_race"/>
</dbReference>
<dbReference type="InterPro" id="IPR033134">
    <property type="entry name" value="Asp/Glu_racemase_AS_2"/>
</dbReference>
<dbReference type="PROSITE" id="PS00924">
    <property type="entry name" value="ASP_GLU_RACEMASE_2"/>
    <property type="match status" value="1"/>
</dbReference>
<dbReference type="Pfam" id="PF01177">
    <property type="entry name" value="Asp_Glu_race"/>
    <property type="match status" value="1"/>
</dbReference>
<dbReference type="InterPro" id="IPR018187">
    <property type="entry name" value="Asp/Glu_racemase_AS_1"/>
</dbReference>
<comment type="caution">
    <text evidence="3">The sequence shown here is derived from an EMBL/GenBank/DDBJ whole genome shotgun (WGS) entry which is preliminary data.</text>
</comment>
<comment type="similarity">
    <text evidence="1">Belongs to the aspartate/glutamate racemases family.</text>
</comment>
<sequence length="233" mass="27029">MIIGLVGGMGSYATLDFFERYLNLFKADKEWDRPRIIIDNRCTMPSRVRAILYNENWDIIVDELTDSICRLVDAGCDKVILACNTSHVFLKDVFAKEPRLYPYVLNIIKICAEELMSKGVNEVSLIATEGTILSRIYQDTFVKYNIIVNVPTDETFSNLRYFIEAVKMNIYTDEMFNSFENFLLEQPGKSLILGCTEFPVIYSKIKERASLFSIQIIDPLESTLQFLYREFRQ</sequence>
<dbReference type="PANTHER" id="PTHR21198">
    <property type="entry name" value="GLUTAMATE RACEMASE"/>
    <property type="match status" value="1"/>
</dbReference>
<dbReference type="InterPro" id="IPR001920">
    <property type="entry name" value="Asp/Glu_race"/>
</dbReference>
<dbReference type="SUPFAM" id="SSF53681">
    <property type="entry name" value="Aspartate/glutamate racemase"/>
    <property type="match status" value="2"/>
</dbReference>
<organism evidence="3 4">
    <name type="scientific">Bacteroides intestinalis</name>
    <dbReference type="NCBI Taxonomy" id="329854"/>
    <lineage>
        <taxon>Bacteria</taxon>
        <taxon>Pseudomonadati</taxon>
        <taxon>Bacteroidota</taxon>
        <taxon>Bacteroidia</taxon>
        <taxon>Bacteroidales</taxon>
        <taxon>Bacteroidaceae</taxon>
        <taxon>Bacteroides</taxon>
    </lineage>
</organism>
<dbReference type="InterPro" id="IPR015942">
    <property type="entry name" value="Asp/Glu/hydantoin_racemase"/>
</dbReference>
<dbReference type="PROSITE" id="PS00923">
    <property type="entry name" value="ASP_GLU_RACEMASE_1"/>
    <property type="match status" value="1"/>
</dbReference>
<evidence type="ECO:0000256" key="1">
    <source>
        <dbReference type="ARBA" id="ARBA00007847"/>
    </source>
</evidence>
<reference evidence="3 4" key="1">
    <citation type="submission" date="2018-08" db="EMBL/GenBank/DDBJ databases">
        <title>A genome reference for cultivated species of the human gut microbiota.</title>
        <authorList>
            <person name="Zou Y."/>
            <person name="Xue W."/>
            <person name="Luo G."/>
        </authorList>
    </citation>
    <scope>NUCLEOTIDE SEQUENCE [LARGE SCALE GENOMIC DNA]</scope>
    <source>
        <strain evidence="3 4">AM27-17</strain>
    </source>
</reference>
<evidence type="ECO:0000313" key="3">
    <source>
        <dbReference type="EMBL" id="RHE90391.1"/>
    </source>
</evidence>
<proteinExistence type="inferred from homology"/>
<name>A0A414L726_9BACE</name>
<dbReference type="Proteomes" id="UP000285650">
    <property type="component" value="Unassembled WGS sequence"/>
</dbReference>
<dbReference type="GO" id="GO:0047661">
    <property type="term" value="F:amino-acid racemase activity"/>
    <property type="evidence" value="ECO:0007669"/>
    <property type="project" value="InterPro"/>
</dbReference>